<comment type="caution">
    <text evidence="1">The sequence shown here is derived from an EMBL/GenBank/DDBJ whole genome shotgun (WGS) entry which is preliminary data.</text>
</comment>
<dbReference type="AlphaFoldDB" id="A0A8S1XP19"/>
<dbReference type="EMBL" id="CAJJDP010000128">
    <property type="protein sequence ID" value="CAD8202981.1"/>
    <property type="molecule type" value="Genomic_DNA"/>
</dbReference>
<gene>
    <name evidence="1" type="ORF">POCTA_138.1.T1280182</name>
</gene>
<accession>A0A8S1XP19</accession>
<evidence type="ECO:0000313" key="1">
    <source>
        <dbReference type="EMBL" id="CAD8202981.1"/>
    </source>
</evidence>
<sequence>MKQTIGSMEMKKSRIFQFYKIKIHYILIRRTNLNKGNINVKLFKVNDDALIKKQYQDNKRMLQIREFYKSIMKT</sequence>
<protein>
    <submittedName>
        <fullName evidence="1">Uncharacterized protein</fullName>
    </submittedName>
</protein>
<reference evidence="1" key="1">
    <citation type="submission" date="2021-01" db="EMBL/GenBank/DDBJ databases">
        <authorList>
            <consortium name="Genoscope - CEA"/>
            <person name="William W."/>
        </authorList>
    </citation>
    <scope>NUCLEOTIDE SEQUENCE</scope>
</reference>
<proteinExistence type="predicted"/>
<keyword evidence="2" id="KW-1185">Reference proteome</keyword>
<organism evidence="1 2">
    <name type="scientific">Paramecium octaurelia</name>
    <dbReference type="NCBI Taxonomy" id="43137"/>
    <lineage>
        <taxon>Eukaryota</taxon>
        <taxon>Sar</taxon>
        <taxon>Alveolata</taxon>
        <taxon>Ciliophora</taxon>
        <taxon>Intramacronucleata</taxon>
        <taxon>Oligohymenophorea</taxon>
        <taxon>Peniculida</taxon>
        <taxon>Parameciidae</taxon>
        <taxon>Paramecium</taxon>
    </lineage>
</organism>
<evidence type="ECO:0000313" key="2">
    <source>
        <dbReference type="Proteomes" id="UP000683925"/>
    </source>
</evidence>
<dbReference type="Proteomes" id="UP000683925">
    <property type="component" value="Unassembled WGS sequence"/>
</dbReference>
<name>A0A8S1XP19_PAROT</name>